<keyword evidence="3" id="KW-0597">Phosphoprotein</keyword>
<feature type="domain" description="PAS" evidence="7">
    <location>
        <begin position="603"/>
        <end position="673"/>
    </location>
</feature>
<dbReference type="Pfam" id="PF08447">
    <property type="entry name" value="PAS_3"/>
    <property type="match status" value="2"/>
</dbReference>
<dbReference type="NCBIfam" id="TIGR00229">
    <property type="entry name" value="sensory_box"/>
    <property type="match status" value="3"/>
</dbReference>
<dbReference type="Gene3D" id="3.30.450.20">
    <property type="entry name" value="PAS domain"/>
    <property type="match status" value="3"/>
</dbReference>
<dbReference type="InterPro" id="IPR000014">
    <property type="entry name" value="PAS"/>
</dbReference>
<dbReference type="RefSeq" id="WP_307692020.1">
    <property type="nucleotide sequence ID" value="NZ_JAUSRO010000017.1"/>
</dbReference>
<comment type="catalytic activity">
    <reaction evidence="1">
        <text>ATP + protein L-histidine = ADP + protein N-phospho-L-histidine.</text>
        <dbReference type="EC" id="2.7.13.3"/>
    </reaction>
</comment>
<dbReference type="SMART" id="SM00091">
    <property type="entry name" value="PAS"/>
    <property type="match status" value="3"/>
</dbReference>
<dbReference type="InterPro" id="IPR001610">
    <property type="entry name" value="PAC"/>
</dbReference>
<comment type="caution">
    <text evidence="9">The sequence shown here is derived from an EMBL/GenBank/DDBJ whole genome shotgun (WGS) entry which is preliminary data.</text>
</comment>
<dbReference type="InterPro" id="IPR013655">
    <property type="entry name" value="PAS_fold_3"/>
</dbReference>
<keyword evidence="4" id="KW-0808">Transferase</keyword>
<dbReference type="InterPro" id="IPR003594">
    <property type="entry name" value="HATPase_dom"/>
</dbReference>
<keyword evidence="10" id="KW-1185">Reference proteome</keyword>
<dbReference type="Pfam" id="PF13581">
    <property type="entry name" value="HATPase_c_2"/>
    <property type="match status" value="1"/>
</dbReference>
<dbReference type="EMBL" id="JAUSRO010000017">
    <property type="protein sequence ID" value="MDP9902267.1"/>
    <property type="molecule type" value="Genomic_DNA"/>
</dbReference>
<evidence type="ECO:0000256" key="6">
    <source>
        <dbReference type="SAM" id="Phobius"/>
    </source>
</evidence>
<organism evidence="9 10">
    <name type="scientific">Variovorax ginsengisoli</name>
    <dbReference type="NCBI Taxonomy" id="363844"/>
    <lineage>
        <taxon>Bacteria</taxon>
        <taxon>Pseudomonadati</taxon>
        <taxon>Pseudomonadota</taxon>
        <taxon>Betaproteobacteria</taxon>
        <taxon>Burkholderiales</taxon>
        <taxon>Comamonadaceae</taxon>
        <taxon>Variovorax</taxon>
    </lineage>
</organism>
<dbReference type="InterPro" id="IPR052162">
    <property type="entry name" value="Sensor_kinase/Photoreceptor"/>
</dbReference>
<dbReference type="SUPFAM" id="SSF81606">
    <property type="entry name" value="PP2C-like"/>
    <property type="match status" value="1"/>
</dbReference>
<gene>
    <name evidence="9" type="ORF">J2W36_004544</name>
</gene>
<dbReference type="PROSITE" id="PS50112">
    <property type="entry name" value="PAS"/>
    <property type="match status" value="1"/>
</dbReference>
<dbReference type="Gene3D" id="3.30.565.10">
    <property type="entry name" value="Histidine kinase-like ATPase, C-terminal domain"/>
    <property type="match status" value="1"/>
</dbReference>
<evidence type="ECO:0000256" key="3">
    <source>
        <dbReference type="ARBA" id="ARBA00022553"/>
    </source>
</evidence>
<dbReference type="SMART" id="SM00331">
    <property type="entry name" value="PP2C_SIG"/>
    <property type="match status" value="1"/>
</dbReference>
<feature type="domain" description="PAC" evidence="8">
    <location>
        <begin position="677"/>
        <end position="729"/>
    </location>
</feature>
<sequence length="1131" mass="124383">MKTAQASVDRIFRARVRQLGWIGVFLFCLVLVVASMEMLVEWRETETTAIESQALYARVLEGQLSGTLDVVASNLRSTGDILASWMSDLDPVLSGRFLADQIQGQAAVRSLSVLDLEGRVLASTTMENVDAKVALSVLGGVPRDGFEQFGPAFMARDLTQLSRGMQQPTGVIGLPLMLLVKRPSQPALLLLAVLNPDLFASQQRILVGDAASRTALLTFDGQLLVIGGDVTLEPGSRPHGLVAFKRFLPAVEHASYIDDQGMDGRPAVGAFRSLRTWPFVIVAEQPYDDIWAQLWSEARWMVATALFCIIGIGLALSLFRKGLIKERAAQLQLASLHAQVAQTEERWKFALEGAGDGVWDWDLVTNVMQHSARVATMLGYQGYEAGVHNRDWRKIIHTADLPRVSAARRAHVEGRSPVLHEEMRMRCKDGSWRLVLVRGMVTPQRDAAGRPVRMTGTLTDISEQRAAETALAASQARRQAVLQSSLDAIVTIDGDCCIVDFNAAAETIFERRCQDVLYRPMHELLLPPGQRRTFLQQLRHYGVAGDSPIVNHRVESEAMRADGTIFPIELTIVAVSADGKQWFTATMRDISERKRVERALYESEARALETFEQAAVGVLQQTAERRFIRVNQTLCRLLQYSRQEFLALSEDELIHPDDVAAGSQAFDRLFAGELATFAQEKRLRRKDGMYVWVRLTASIARDEEGQALYMIGVVEDIEGPKNAQHELDAARKREVQFGARVQQSLLVTPPRSVLPGVWLSSFNHASQDIDGDFFEVIQPGLHCIDLIAGDVMGKGINAALMGAAVKMQFGRSLVELMTAGAPNSAALPTPADILKAVHDAMTPHLQALDAFVTLSYVRIDRAAGTLTWVGCGHEEALLCKADGSSVLLHNQQPPLGVLEHGDFLQNTLAAGEDDTLLMHSDGLSDALLPNGQRVGSALVQQTFIRLANVHRAPGAMLHQLRDELLHSTTLTDDTTILVARICNVNTHSRRLELQPKASAIPMLRGLVEQEARASELDESAGVLFAVAATEAFTNVVRHAVGLVEGAPIEVFVYRSVNQLELELVYIGEAFVPPEELPLTSFDQLPEGGFGLTIIRKTCDDVQYTHRAGVNTTRLTLNLRSERAKQIGLDLI</sequence>
<accession>A0ABT9SFW3</accession>
<dbReference type="Pfam" id="PF13426">
    <property type="entry name" value="PAS_9"/>
    <property type="match status" value="1"/>
</dbReference>
<evidence type="ECO:0000259" key="8">
    <source>
        <dbReference type="PROSITE" id="PS50113"/>
    </source>
</evidence>
<dbReference type="Proteomes" id="UP001226867">
    <property type="component" value="Unassembled WGS sequence"/>
</dbReference>
<dbReference type="PROSITE" id="PS50113">
    <property type="entry name" value="PAC"/>
    <property type="match status" value="3"/>
</dbReference>
<keyword evidence="5" id="KW-0418">Kinase</keyword>
<dbReference type="InterPro" id="IPR036890">
    <property type="entry name" value="HATPase_C_sf"/>
</dbReference>
<dbReference type="CDD" id="cd00130">
    <property type="entry name" value="PAS"/>
    <property type="match status" value="3"/>
</dbReference>
<dbReference type="PANTHER" id="PTHR43304:SF1">
    <property type="entry name" value="PAC DOMAIN-CONTAINING PROTEIN"/>
    <property type="match status" value="1"/>
</dbReference>
<dbReference type="SUPFAM" id="SSF55785">
    <property type="entry name" value="PYP-like sensor domain (PAS domain)"/>
    <property type="match status" value="3"/>
</dbReference>
<feature type="transmembrane region" description="Helical" evidence="6">
    <location>
        <begin position="21"/>
        <end position="40"/>
    </location>
</feature>
<feature type="domain" description="PAC" evidence="8">
    <location>
        <begin position="419"/>
        <end position="473"/>
    </location>
</feature>
<keyword evidence="6" id="KW-0472">Membrane</keyword>
<evidence type="ECO:0000256" key="4">
    <source>
        <dbReference type="ARBA" id="ARBA00022679"/>
    </source>
</evidence>
<dbReference type="PANTHER" id="PTHR43304">
    <property type="entry name" value="PHYTOCHROME-LIKE PROTEIN CPH1"/>
    <property type="match status" value="1"/>
</dbReference>
<dbReference type="EC" id="2.7.13.3" evidence="2"/>
<proteinExistence type="predicted"/>
<dbReference type="Pfam" id="PF07228">
    <property type="entry name" value="SpoIIE"/>
    <property type="match status" value="1"/>
</dbReference>
<feature type="domain" description="PAC" evidence="8">
    <location>
        <begin position="552"/>
        <end position="602"/>
    </location>
</feature>
<evidence type="ECO:0000313" key="9">
    <source>
        <dbReference type="EMBL" id="MDP9902267.1"/>
    </source>
</evidence>
<reference evidence="9 10" key="1">
    <citation type="submission" date="2023-07" db="EMBL/GenBank/DDBJ databases">
        <title>Sorghum-associated microbial communities from plants grown in Nebraska, USA.</title>
        <authorList>
            <person name="Schachtman D."/>
        </authorList>
    </citation>
    <scope>NUCLEOTIDE SEQUENCE [LARGE SCALE GENOMIC DNA]</scope>
    <source>
        <strain evidence="9 10">DS1607</strain>
    </source>
</reference>
<name>A0ABT9SFW3_9BURK</name>
<keyword evidence="6" id="KW-1133">Transmembrane helix</keyword>
<evidence type="ECO:0000256" key="2">
    <source>
        <dbReference type="ARBA" id="ARBA00012438"/>
    </source>
</evidence>
<evidence type="ECO:0000313" key="10">
    <source>
        <dbReference type="Proteomes" id="UP001226867"/>
    </source>
</evidence>
<evidence type="ECO:0000256" key="5">
    <source>
        <dbReference type="ARBA" id="ARBA00022777"/>
    </source>
</evidence>
<dbReference type="InterPro" id="IPR035965">
    <property type="entry name" value="PAS-like_dom_sf"/>
</dbReference>
<evidence type="ECO:0000256" key="1">
    <source>
        <dbReference type="ARBA" id="ARBA00000085"/>
    </source>
</evidence>
<dbReference type="InterPro" id="IPR000700">
    <property type="entry name" value="PAS-assoc_C"/>
</dbReference>
<dbReference type="CDD" id="cd16936">
    <property type="entry name" value="HATPase_RsbW-like"/>
    <property type="match status" value="1"/>
</dbReference>
<dbReference type="InterPro" id="IPR001932">
    <property type="entry name" value="PPM-type_phosphatase-like_dom"/>
</dbReference>
<keyword evidence="6" id="KW-0812">Transmembrane</keyword>
<dbReference type="Gene3D" id="3.60.40.10">
    <property type="entry name" value="PPM-type phosphatase domain"/>
    <property type="match status" value="1"/>
</dbReference>
<dbReference type="SMART" id="SM00086">
    <property type="entry name" value="PAC"/>
    <property type="match status" value="3"/>
</dbReference>
<dbReference type="InterPro" id="IPR036457">
    <property type="entry name" value="PPM-type-like_dom_sf"/>
</dbReference>
<protein>
    <recommendedName>
        <fullName evidence="2">histidine kinase</fullName>
        <ecNumber evidence="2">2.7.13.3</ecNumber>
    </recommendedName>
</protein>
<evidence type="ECO:0000259" key="7">
    <source>
        <dbReference type="PROSITE" id="PS50112"/>
    </source>
</evidence>